<feature type="compositionally biased region" description="Polar residues" evidence="1">
    <location>
        <begin position="93"/>
        <end position="119"/>
    </location>
</feature>
<keyword evidence="3" id="KW-1185">Reference proteome</keyword>
<gene>
    <name evidence="2" type="ORF">ACFFX0_19815</name>
</gene>
<evidence type="ECO:0000313" key="2">
    <source>
        <dbReference type="EMBL" id="MFB9073321.1"/>
    </source>
</evidence>
<reference evidence="2 3" key="1">
    <citation type="submission" date="2024-09" db="EMBL/GenBank/DDBJ databases">
        <authorList>
            <person name="Sun Q."/>
            <person name="Mori K."/>
        </authorList>
    </citation>
    <scope>NUCLEOTIDE SEQUENCE [LARGE SCALE GENOMIC DNA]</scope>
    <source>
        <strain evidence="2 3">CCM 7609</strain>
    </source>
</reference>
<dbReference type="EMBL" id="JBHMFI010000001">
    <property type="protein sequence ID" value="MFB9073321.1"/>
    <property type="molecule type" value="Genomic_DNA"/>
</dbReference>
<protein>
    <submittedName>
        <fullName evidence="2">Uncharacterized protein</fullName>
    </submittedName>
</protein>
<sequence length="119" mass="12841">MPWPAPYWRLRWPCRATSSSAMVPRSAKGRSSSQGLPPAREMTPGVMARSKTSRTADCFTPRARSERNAEGPAMGPRLTTVRAAAEGMAAGRSRTSPCWVSSGSTPQQFGSVQISPECR</sequence>
<comment type="caution">
    <text evidence="2">The sequence shown here is derived from an EMBL/GenBank/DDBJ whole genome shotgun (WGS) entry which is preliminary data.</text>
</comment>
<dbReference type="Proteomes" id="UP001589575">
    <property type="component" value="Unassembled WGS sequence"/>
</dbReference>
<feature type="region of interest" description="Disordered" evidence="1">
    <location>
        <begin position="18"/>
        <end position="119"/>
    </location>
</feature>
<proteinExistence type="predicted"/>
<evidence type="ECO:0000256" key="1">
    <source>
        <dbReference type="SAM" id="MobiDB-lite"/>
    </source>
</evidence>
<evidence type="ECO:0000313" key="3">
    <source>
        <dbReference type="Proteomes" id="UP001589575"/>
    </source>
</evidence>
<name>A0ABV5G309_9MICC</name>
<accession>A0ABV5G309</accession>
<organism evidence="2 3">
    <name type="scientific">Citricoccus parietis</name>
    <dbReference type="NCBI Taxonomy" id="592307"/>
    <lineage>
        <taxon>Bacteria</taxon>
        <taxon>Bacillati</taxon>
        <taxon>Actinomycetota</taxon>
        <taxon>Actinomycetes</taxon>
        <taxon>Micrococcales</taxon>
        <taxon>Micrococcaceae</taxon>
        <taxon>Citricoccus</taxon>
    </lineage>
</organism>